<dbReference type="Pfam" id="PF13860">
    <property type="entry name" value="FlgD_ig"/>
    <property type="match status" value="1"/>
</dbReference>
<feature type="domain" description="FlgD/Vpr Ig-like" evidence="6">
    <location>
        <begin position="109"/>
        <end position="185"/>
    </location>
</feature>
<dbReference type="AlphaFoldDB" id="A0A6B3SPL0"/>
<dbReference type="RefSeq" id="WP_163965380.1">
    <property type="nucleotide sequence ID" value="NZ_JAAIVB010000054.1"/>
</dbReference>
<keyword evidence="8" id="KW-0282">Flagellum</keyword>
<dbReference type="InterPro" id="IPR025963">
    <property type="entry name" value="FLgD_Tudor"/>
</dbReference>
<evidence type="ECO:0000256" key="4">
    <source>
        <dbReference type="ARBA" id="ARBA00024746"/>
    </source>
</evidence>
<accession>A0A6B3SPL0</accession>
<comment type="function">
    <text evidence="4 5">Required for flagellar hook formation. May act as a scaffolding protein.</text>
</comment>
<dbReference type="InterPro" id="IPR005648">
    <property type="entry name" value="FlgD"/>
</dbReference>
<evidence type="ECO:0000256" key="3">
    <source>
        <dbReference type="ARBA" id="ARBA00022795"/>
    </source>
</evidence>
<feature type="domain" description="FlgD Tudor-like" evidence="7">
    <location>
        <begin position="92"/>
        <end position="225"/>
    </location>
</feature>
<name>A0A6B3SPL0_9BURK</name>
<keyword evidence="3 5" id="KW-1005">Bacterial flagellum biogenesis</keyword>
<evidence type="ECO:0000256" key="2">
    <source>
        <dbReference type="ARBA" id="ARBA00016013"/>
    </source>
</evidence>
<comment type="similarity">
    <text evidence="1 5">Belongs to the FlgD family.</text>
</comment>
<evidence type="ECO:0000256" key="5">
    <source>
        <dbReference type="RuleBase" id="RU362076"/>
    </source>
</evidence>
<proteinExistence type="inferred from homology"/>
<dbReference type="Gene3D" id="2.30.30.910">
    <property type="match status" value="1"/>
</dbReference>
<evidence type="ECO:0000259" key="7">
    <source>
        <dbReference type="Pfam" id="PF13861"/>
    </source>
</evidence>
<reference evidence="8 9" key="1">
    <citation type="submission" date="2020-02" db="EMBL/GenBank/DDBJ databases">
        <authorList>
            <person name="Kim M.K."/>
        </authorList>
    </citation>
    <scope>NUCLEOTIDE SEQUENCE [LARGE SCALE GENOMIC DNA]</scope>
    <source>
        <strain evidence="8 9">17J57-3</strain>
    </source>
</reference>
<sequence>MTTVQNNLTASLQDQLAQISGSTTKKATDGSDISAVQDRFMTLLVTQMKNQDPLNPMDNAAVTGQMAQLSTVTGINKLNTTLEALKSSYQSSQTMAATGMIGHGVLVPGQTVSLADGKSIFGVELPDPADSLQVTVKNPAGSVVRTLDLGSAEAGVHAIAWDGATDAGTTAANGTYRIEIKALRGGASADATALTFGQVQSVTTGATGVKLNMPGLGALDMSAVRQVM</sequence>
<keyword evidence="8" id="KW-0966">Cell projection</keyword>
<dbReference type="Pfam" id="PF13861">
    <property type="entry name" value="FLgD_tudor"/>
    <property type="match status" value="1"/>
</dbReference>
<organism evidence="8 9">
    <name type="scientific">Noviherbaspirillum galbum</name>
    <dbReference type="NCBI Taxonomy" id="2709383"/>
    <lineage>
        <taxon>Bacteria</taxon>
        <taxon>Pseudomonadati</taxon>
        <taxon>Pseudomonadota</taxon>
        <taxon>Betaproteobacteria</taxon>
        <taxon>Burkholderiales</taxon>
        <taxon>Oxalobacteraceae</taxon>
        <taxon>Noviherbaspirillum</taxon>
    </lineage>
</organism>
<comment type="caution">
    <text evidence="8">The sequence shown here is derived from an EMBL/GenBank/DDBJ whole genome shotgun (WGS) entry which is preliminary data.</text>
</comment>
<dbReference type="EMBL" id="JAAIVB010000054">
    <property type="protein sequence ID" value="NEX62677.1"/>
    <property type="molecule type" value="Genomic_DNA"/>
</dbReference>
<dbReference type="GO" id="GO:0044781">
    <property type="term" value="P:bacterial-type flagellum organization"/>
    <property type="evidence" value="ECO:0007669"/>
    <property type="project" value="UniProtKB-UniRule"/>
</dbReference>
<evidence type="ECO:0000259" key="6">
    <source>
        <dbReference type="Pfam" id="PF13860"/>
    </source>
</evidence>
<dbReference type="Proteomes" id="UP000482155">
    <property type="component" value="Unassembled WGS sequence"/>
</dbReference>
<dbReference type="Gene3D" id="2.60.40.4070">
    <property type="match status" value="1"/>
</dbReference>
<evidence type="ECO:0000313" key="9">
    <source>
        <dbReference type="Proteomes" id="UP000482155"/>
    </source>
</evidence>
<keyword evidence="8" id="KW-0969">Cilium</keyword>
<evidence type="ECO:0000313" key="8">
    <source>
        <dbReference type="EMBL" id="NEX62677.1"/>
    </source>
</evidence>
<dbReference type="InterPro" id="IPR025965">
    <property type="entry name" value="FlgD/Vpr_Ig-like"/>
</dbReference>
<protein>
    <recommendedName>
        <fullName evidence="2 5">Basal-body rod modification protein FlgD</fullName>
    </recommendedName>
</protein>
<gene>
    <name evidence="8" type="primary">flgD</name>
    <name evidence="8" type="ORF">G3574_16440</name>
</gene>
<keyword evidence="9" id="KW-1185">Reference proteome</keyword>
<dbReference type="Pfam" id="PF03963">
    <property type="entry name" value="FlgD"/>
    <property type="match status" value="1"/>
</dbReference>
<evidence type="ECO:0000256" key="1">
    <source>
        <dbReference type="ARBA" id="ARBA00010577"/>
    </source>
</evidence>